<protein>
    <submittedName>
        <fullName evidence="3">SHOCT domain-containing protein</fullName>
    </submittedName>
</protein>
<feature type="region of interest" description="Disordered" evidence="1">
    <location>
        <begin position="36"/>
        <end position="185"/>
    </location>
</feature>
<dbReference type="RefSeq" id="WP_243797428.1">
    <property type="nucleotide sequence ID" value="NZ_CP094669.1"/>
</dbReference>
<gene>
    <name evidence="3" type="ORF">MTX78_18895</name>
</gene>
<feature type="compositionally biased region" description="Pro residues" evidence="1">
    <location>
        <begin position="135"/>
        <end position="185"/>
    </location>
</feature>
<dbReference type="Proteomes" id="UP000831113">
    <property type="component" value="Chromosome"/>
</dbReference>
<name>A0ABY4CVP4_9BACT</name>
<organism evidence="3 4">
    <name type="scientific">Hymenobacter tibetensis</name>
    <dbReference type="NCBI Taxonomy" id="497967"/>
    <lineage>
        <taxon>Bacteria</taxon>
        <taxon>Pseudomonadati</taxon>
        <taxon>Bacteroidota</taxon>
        <taxon>Cytophagia</taxon>
        <taxon>Cytophagales</taxon>
        <taxon>Hymenobacteraceae</taxon>
        <taxon>Hymenobacter</taxon>
    </lineage>
</organism>
<dbReference type="InterPro" id="IPR018649">
    <property type="entry name" value="SHOCT"/>
</dbReference>
<evidence type="ECO:0000313" key="3">
    <source>
        <dbReference type="EMBL" id="UOG74176.1"/>
    </source>
</evidence>
<feature type="domain" description="SHOCT" evidence="2">
    <location>
        <begin position="9"/>
        <end position="36"/>
    </location>
</feature>
<feature type="compositionally biased region" description="Polar residues" evidence="1">
    <location>
        <begin position="319"/>
        <end position="338"/>
    </location>
</feature>
<accession>A0ABY4CVP4</accession>
<proteinExistence type="predicted"/>
<feature type="compositionally biased region" description="Low complexity" evidence="1">
    <location>
        <begin position="47"/>
        <end position="65"/>
    </location>
</feature>
<dbReference type="EMBL" id="CP094669">
    <property type="protein sequence ID" value="UOG74176.1"/>
    <property type="molecule type" value="Genomic_DNA"/>
</dbReference>
<sequence>MEKGSSPLDTLRQLRELLDAGTITPQEFETLKGRLLAEQPAPPTVPLNPTFTAPTTTPETPTSVRPEPETAPPAAPSPANGPAEELPPLLDFFKQPSTPTSPPQPPAAPVSPDKPAYNAPTPAPVVPPASSTPDFYPPRPATPPTPPVSPTPPQFYPPTPPPPAATAPPDFFPPRTPAPPVPPVEPVRPVGPPVAVKPLVVTPPPTAQAPDLEEYEEEDAPAKSPLGKILAIGGGLLLLALIWYLVAGQSRSSEHLTSISQTAADTVAVTPETGPQAEQLDLPPAAAPETVRVAPVIPPVTTDSAAVAASSGTTEDAPQATQATPPVTETKPAENTNEATDRVRDVLAAYYADIQAPPFNADQYFAPQVDLFVILRNTTPAAISAWLEQNRFAELKDAQFQVEPGSLRVAAPANDGSRVVTYIERGRGFRQSLQKNQYIRAQMRLRLNPDYKITYQKQERLLENTLTDPVAPPPTPE</sequence>
<evidence type="ECO:0000256" key="1">
    <source>
        <dbReference type="SAM" id="MobiDB-lite"/>
    </source>
</evidence>
<evidence type="ECO:0000313" key="4">
    <source>
        <dbReference type="Proteomes" id="UP000831113"/>
    </source>
</evidence>
<keyword evidence="4" id="KW-1185">Reference proteome</keyword>
<feature type="compositionally biased region" description="Pro residues" evidence="1">
    <location>
        <begin position="99"/>
        <end position="109"/>
    </location>
</feature>
<evidence type="ECO:0000259" key="2">
    <source>
        <dbReference type="Pfam" id="PF09851"/>
    </source>
</evidence>
<feature type="region of interest" description="Disordered" evidence="1">
    <location>
        <begin position="306"/>
        <end position="339"/>
    </location>
</feature>
<reference evidence="3 4" key="1">
    <citation type="submission" date="2022-03" db="EMBL/GenBank/DDBJ databases">
        <title>Hymenobactersp. isolated from the air.</title>
        <authorList>
            <person name="Won M."/>
            <person name="Kwon S.-W."/>
        </authorList>
    </citation>
    <scope>NUCLEOTIDE SEQUENCE [LARGE SCALE GENOMIC DNA]</scope>
    <source>
        <strain evidence="3 4">KACC 21982</strain>
    </source>
</reference>
<dbReference type="Pfam" id="PF09851">
    <property type="entry name" value="SHOCT"/>
    <property type="match status" value="1"/>
</dbReference>